<dbReference type="RefSeq" id="WP_006728716.1">
    <property type="nucleotide sequence ID" value="NZ_ALJF01000024.1"/>
</dbReference>
<organism evidence="1 2">
    <name type="scientific">Agrobacterium albertimagni AOL15</name>
    <dbReference type="NCBI Taxonomy" id="1156935"/>
    <lineage>
        <taxon>Bacteria</taxon>
        <taxon>Pseudomonadati</taxon>
        <taxon>Pseudomonadota</taxon>
        <taxon>Alphaproteobacteria</taxon>
        <taxon>Hyphomicrobiales</taxon>
        <taxon>Rhizobiaceae</taxon>
        <taxon>Rhizobium/Agrobacterium group</taxon>
        <taxon>Agrobacterium</taxon>
    </lineage>
</organism>
<gene>
    <name evidence="1" type="ORF">QWE_23669</name>
</gene>
<dbReference type="EMBL" id="ALJF01000024">
    <property type="protein sequence ID" value="EKF57029.1"/>
    <property type="molecule type" value="Genomic_DNA"/>
</dbReference>
<sequence length="76" mass="8224">MLLTIQRNKFDALCNEGFFSGPVSDEEVQAAEAALGLRFPQEYLDMLKTYGAVVGAGFAIYGLPRPEQNAPLSGKT</sequence>
<evidence type="ECO:0008006" key="3">
    <source>
        <dbReference type="Google" id="ProtNLM"/>
    </source>
</evidence>
<protein>
    <recommendedName>
        <fullName evidence="3">Knr4/Smi1-like domain-containing protein</fullName>
    </recommendedName>
</protein>
<dbReference type="Pfam" id="PF14567">
    <property type="entry name" value="SUKH_5"/>
    <property type="match status" value="1"/>
</dbReference>
<name>K2Q002_9HYPH</name>
<keyword evidence="2" id="KW-1185">Reference proteome</keyword>
<comment type="caution">
    <text evidence="1">The sequence shown here is derived from an EMBL/GenBank/DDBJ whole genome shotgun (WGS) entry which is preliminary data.</text>
</comment>
<dbReference type="Gene3D" id="3.40.1580.10">
    <property type="entry name" value="SMI1/KNR4-like"/>
    <property type="match status" value="1"/>
</dbReference>
<accession>K2Q002</accession>
<proteinExistence type="predicted"/>
<evidence type="ECO:0000313" key="1">
    <source>
        <dbReference type="EMBL" id="EKF57029.1"/>
    </source>
</evidence>
<reference evidence="1 2" key="1">
    <citation type="journal article" date="2012" name="J. Bacteriol.">
        <title>Draft Genome Sequence of Agrobacterium albertimagni Strain AOL15.</title>
        <authorList>
            <person name="Trimble W.L."/>
            <person name="Phung le T."/>
            <person name="Meyer F."/>
            <person name="Gilbert J.A."/>
            <person name="Silver S."/>
        </authorList>
    </citation>
    <scope>NUCLEOTIDE SEQUENCE [LARGE SCALE GENOMIC DNA]</scope>
    <source>
        <strain evidence="1 2">AOL15</strain>
    </source>
</reference>
<dbReference type="Proteomes" id="UP000007123">
    <property type="component" value="Unassembled WGS sequence"/>
</dbReference>
<evidence type="ECO:0000313" key="2">
    <source>
        <dbReference type="Proteomes" id="UP000007123"/>
    </source>
</evidence>
<dbReference type="InterPro" id="IPR037883">
    <property type="entry name" value="Knr4/Smi1-like_sf"/>
</dbReference>
<dbReference type="SUPFAM" id="SSF160631">
    <property type="entry name" value="SMI1/KNR4-like"/>
    <property type="match status" value="1"/>
</dbReference>
<dbReference type="AlphaFoldDB" id="K2Q002"/>